<protein>
    <submittedName>
        <fullName evidence="2">Uncharacterized protein</fullName>
    </submittedName>
</protein>
<evidence type="ECO:0000256" key="1">
    <source>
        <dbReference type="SAM" id="Phobius"/>
    </source>
</evidence>
<evidence type="ECO:0000313" key="3">
    <source>
        <dbReference type="Proteomes" id="UP000006038"/>
    </source>
</evidence>
<dbReference type="Proteomes" id="UP000006038">
    <property type="component" value="Chromosome 6"/>
</dbReference>
<keyword evidence="3" id="KW-1185">Reference proteome</keyword>
<evidence type="ECO:0000313" key="2">
    <source>
        <dbReference type="EnsemblPlants" id="OB06G12830.1"/>
    </source>
</evidence>
<sequence>MDRNGRSAWISRASLGVLTLNSGLAVYRSGARGDAASVVFVLASYAALLLLFSCLAAFDRASPGSAARGRLKRAVWALSTLLTTMFAWKVAALMPAPVAAVVWALAVATSLGGFLAIFVNT</sequence>
<dbReference type="OrthoDB" id="681033at2759"/>
<keyword evidence="1" id="KW-0472">Membrane</keyword>
<dbReference type="eggNOG" id="ENOG502R3JV">
    <property type="taxonomic scope" value="Eukaryota"/>
</dbReference>
<dbReference type="OMA" id="IVTICHD"/>
<name>J3MB89_ORYBR</name>
<dbReference type="Pfam" id="PF20100">
    <property type="entry name" value="DUF6490"/>
    <property type="match status" value="1"/>
</dbReference>
<feature type="transmembrane region" description="Helical" evidence="1">
    <location>
        <begin position="100"/>
        <end position="119"/>
    </location>
</feature>
<organism evidence="2">
    <name type="scientific">Oryza brachyantha</name>
    <name type="common">malo sina</name>
    <dbReference type="NCBI Taxonomy" id="4533"/>
    <lineage>
        <taxon>Eukaryota</taxon>
        <taxon>Viridiplantae</taxon>
        <taxon>Streptophyta</taxon>
        <taxon>Embryophyta</taxon>
        <taxon>Tracheophyta</taxon>
        <taxon>Spermatophyta</taxon>
        <taxon>Magnoliopsida</taxon>
        <taxon>Liliopsida</taxon>
        <taxon>Poales</taxon>
        <taxon>Poaceae</taxon>
        <taxon>BOP clade</taxon>
        <taxon>Oryzoideae</taxon>
        <taxon>Oryzeae</taxon>
        <taxon>Oryzinae</taxon>
        <taxon>Oryza</taxon>
    </lineage>
</organism>
<reference evidence="2" key="1">
    <citation type="journal article" date="2013" name="Nat. Commun.">
        <title>Whole-genome sequencing of Oryza brachyantha reveals mechanisms underlying Oryza genome evolution.</title>
        <authorList>
            <person name="Chen J."/>
            <person name="Huang Q."/>
            <person name="Gao D."/>
            <person name="Wang J."/>
            <person name="Lang Y."/>
            <person name="Liu T."/>
            <person name="Li B."/>
            <person name="Bai Z."/>
            <person name="Luis Goicoechea J."/>
            <person name="Liang C."/>
            <person name="Chen C."/>
            <person name="Zhang W."/>
            <person name="Sun S."/>
            <person name="Liao Y."/>
            <person name="Zhang X."/>
            <person name="Yang L."/>
            <person name="Song C."/>
            <person name="Wang M."/>
            <person name="Shi J."/>
            <person name="Liu G."/>
            <person name="Liu J."/>
            <person name="Zhou H."/>
            <person name="Zhou W."/>
            <person name="Yu Q."/>
            <person name="An N."/>
            <person name="Chen Y."/>
            <person name="Cai Q."/>
            <person name="Wang B."/>
            <person name="Liu B."/>
            <person name="Min J."/>
            <person name="Huang Y."/>
            <person name="Wu H."/>
            <person name="Li Z."/>
            <person name="Zhang Y."/>
            <person name="Yin Y."/>
            <person name="Song W."/>
            <person name="Jiang J."/>
            <person name="Jackson S.A."/>
            <person name="Wing R.A."/>
            <person name="Wang J."/>
            <person name="Chen M."/>
        </authorList>
    </citation>
    <scope>NUCLEOTIDE SEQUENCE [LARGE SCALE GENOMIC DNA]</scope>
    <source>
        <strain evidence="2">cv. IRGC 101232</strain>
    </source>
</reference>
<proteinExistence type="predicted"/>
<feature type="transmembrane region" description="Helical" evidence="1">
    <location>
        <begin position="74"/>
        <end position="94"/>
    </location>
</feature>
<keyword evidence="1" id="KW-1133">Transmembrane helix</keyword>
<dbReference type="HOGENOM" id="CLU_120305_2_1_1"/>
<dbReference type="Gramene" id="OB06G12830.1">
    <property type="protein sequence ID" value="OB06G12830.1"/>
    <property type="gene ID" value="OB06G12830"/>
</dbReference>
<dbReference type="EnsemblPlants" id="OB06G12830.1">
    <property type="protein sequence ID" value="OB06G12830.1"/>
    <property type="gene ID" value="OB06G12830"/>
</dbReference>
<feature type="transmembrane region" description="Helical" evidence="1">
    <location>
        <begin position="35"/>
        <end position="58"/>
    </location>
</feature>
<dbReference type="KEGG" id="obr:102702945"/>
<dbReference type="InterPro" id="IPR045501">
    <property type="entry name" value="DUF6490"/>
</dbReference>
<dbReference type="GeneID" id="102702945"/>
<keyword evidence="1" id="KW-0812">Transmembrane</keyword>
<accession>J3MB89</accession>
<dbReference type="AlphaFoldDB" id="J3MB89"/>
<dbReference type="PANTHER" id="PTHR46610">
    <property type="entry name" value="OS05G0181300 PROTEIN"/>
    <property type="match status" value="1"/>
</dbReference>
<reference evidence="2" key="2">
    <citation type="submission" date="2013-04" db="UniProtKB">
        <authorList>
            <consortium name="EnsemblPlants"/>
        </authorList>
    </citation>
    <scope>IDENTIFICATION</scope>
</reference>
<dbReference type="PANTHER" id="PTHR46610:SF6">
    <property type="entry name" value="OS06G0147100 PROTEIN"/>
    <property type="match status" value="1"/>
</dbReference>